<dbReference type="InterPro" id="IPR001878">
    <property type="entry name" value="Znf_CCHC"/>
</dbReference>
<reference evidence="4 5" key="1">
    <citation type="submission" date="2019-02" db="EMBL/GenBank/DDBJ databases">
        <title>Genome sequencing of the rare red list fungi Hericium alpestre (H. flagellum).</title>
        <authorList>
            <person name="Buettner E."/>
            <person name="Kellner H."/>
        </authorList>
    </citation>
    <scope>NUCLEOTIDE SEQUENCE [LARGE SCALE GENOMIC DNA]</scope>
    <source>
        <strain evidence="4 5">DSM 108284</strain>
    </source>
</reference>
<proteinExistence type="predicted"/>
<dbReference type="GO" id="GO:0006397">
    <property type="term" value="P:mRNA processing"/>
    <property type="evidence" value="ECO:0007669"/>
    <property type="project" value="UniProtKB-KW"/>
</dbReference>
<dbReference type="GO" id="GO:0008270">
    <property type="term" value="F:zinc ion binding"/>
    <property type="evidence" value="ECO:0007669"/>
    <property type="project" value="UniProtKB-KW"/>
</dbReference>
<dbReference type="EMBL" id="SFCI01000639">
    <property type="protein sequence ID" value="TFY78659.1"/>
    <property type="molecule type" value="Genomic_DNA"/>
</dbReference>
<dbReference type="PROSITE" id="PS50158">
    <property type="entry name" value="ZF_CCHC"/>
    <property type="match status" value="1"/>
</dbReference>
<sequence length="237" mass="25898">MTARQASVSAPVSIAKKPRVINEADEVEMTSFDHPVEIVVEIETLWEEGIYIPMHLFTRNNLRTISEQRGSLLKKFTFNKDGLKASTLGLLDVEHALLGKETDLTLILWIEELSRPVYNSCNCVASSLHAPAGNSSRFTPYDCDRSQPFPTGKPHTLAVGACIACGKPGHYALACVHPTNPKYLADIRDNKLSFCVAFNTHSPNACKPRTHGMNIKHACSICGNEQHHAAACSAGSN</sequence>
<dbReference type="SUPFAM" id="SSF57756">
    <property type="entry name" value="Retrovirus zinc finger-like domains"/>
    <property type="match status" value="1"/>
</dbReference>
<accession>A0A4Y9ZYS9</accession>
<dbReference type="GO" id="GO:0003676">
    <property type="term" value="F:nucleic acid binding"/>
    <property type="evidence" value="ECO:0007669"/>
    <property type="project" value="InterPro"/>
</dbReference>
<dbReference type="OrthoDB" id="3018573at2759"/>
<dbReference type="AlphaFoldDB" id="A0A4Y9ZYS9"/>
<protein>
    <recommendedName>
        <fullName evidence="3">CCHC-type domain-containing protein</fullName>
    </recommendedName>
</protein>
<comment type="caution">
    <text evidence="4">The sequence shown here is derived from an EMBL/GenBank/DDBJ whole genome shotgun (WGS) entry which is preliminary data.</text>
</comment>
<name>A0A4Y9ZYS9_9AGAM</name>
<evidence type="ECO:0000313" key="4">
    <source>
        <dbReference type="EMBL" id="TFY78659.1"/>
    </source>
</evidence>
<keyword evidence="5" id="KW-1185">Reference proteome</keyword>
<evidence type="ECO:0000313" key="5">
    <source>
        <dbReference type="Proteomes" id="UP000298061"/>
    </source>
</evidence>
<organism evidence="4 5">
    <name type="scientific">Hericium alpestre</name>
    <dbReference type="NCBI Taxonomy" id="135208"/>
    <lineage>
        <taxon>Eukaryota</taxon>
        <taxon>Fungi</taxon>
        <taxon>Dikarya</taxon>
        <taxon>Basidiomycota</taxon>
        <taxon>Agaricomycotina</taxon>
        <taxon>Agaricomycetes</taxon>
        <taxon>Russulales</taxon>
        <taxon>Hericiaceae</taxon>
        <taxon>Hericium</taxon>
    </lineage>
</organism>
<dbReference type="Gene3D" id="4.10.60.10">
    <property type="entry name" value="Zinc finger, CCHC-type"/>
    <property type="match status" value="1"/>
</dbReference>
<keyword evidence="2" id="KW-0863">Zinc-finger</keyword>
<keyword evidence="1" id="KW-0507">mRNA processing</keyword>
<feature type="domain" description="CCHC-type" evidence="3">
    <location>
        <begin position="162"/>
        <end position="175"/>
    </location>
</feature>
<evidence type="ECO:0000259" key="3">
    <source>
        <dbReference type="PROSITE" id="PS50158"/>
    </source>
</evidence>
<keyword evidence="2" id="KW-0479">Metal-binding</keyword>
<evidence type="ECO:0000256" key="2">
    <source>
        <dbReference type="PROSITE-ProRule" id="PRU00047"/>
    </source>
</evidence>
<dbReference type="InterPro" id="IPR036875">
    <property type="entry name" value="Znf_CCHC_sf"/>
</dbReference>
<gene>
    <name evidence="4" type="ORF">EWM64_g5358</name>
</gene>
<dbReference type="Proteomes" id="UP000298061">
    <property type="component" value="Unassembled WGS sequence"/>
</dbReference>
<keyword evidence="2" id="KW-0862">Zinc</keyword>
<evidence type="ECO:0000256" key="1">
    <source>
        <dbReference type="ARBA" id="ARBA00022664"/>
    </source>
</evidence>
<dbReference type="SMART" id="SM00343">
    <property type="entry name" value="ZnF_C2HC"/>
    <property type="match status" value="2"/>
</dbReference>